<gene>
    <name evidence="1" type="ORF">M768_12615</name>
</gene>
<dbReference type="Proteomes" id="UP000037387">
    <property type="component" value="Unassembled WGS sequence"/>
</dbReference>
<name>A0A0M0F6G7_CELCE</name>
<organism evidence="1 2">
    <name type="scientific">Cellulosimicrobium cellulans F16</name>
    <dbReference type="NCBI Taxonomy" id="1350482"/>
    <lineage>
        <taxon>Bacteria</taxon>
        <taxon>Bacillati</taxon>
        <taxon>Actinomycetota</taxon>
        <taxon>Actinomycetes</taxon>
        <taxon>Micrococcales</taxon>
        <taxon>Promicromonosporaceae</taxon>
        <taxon>Cellulosimicrobium</taxon>
    </lineage>
</organism>
<dbReference type="EMBL" id="ATNL01000009">
    <property type="protein sequence ID" value="KON73068.1"/>
    <property type="molecule type" value="Genomic_DNA"/>
</dbReference>
<evidence type="ECO:0000313" key="1">
    <source>
        <dbReference type="EMBL" id="KON73068.1"/>
    </source>
</evidence>
<dbReference type="AlphaFoldDB" id="A0A0M0F6G7"/>
<reference evidence="1 2" key="1">
    <citation type="journal article" date="2015" name="Sci. Rep.">
        <title>Functional and structural properties of a novel cellulosome-like multienzyme complex: efficient glycoside hydrolysis of water-insoluble 7-xylosyl-10-deacetylpaclitaxel.</title>
        <authorList>
            <person name="Dou T.Y."/>
            <person name="Luan H.W."/>
            <person name="Ge G.B."/>
            <person name="Dong M.M."/>
            <person name="Zou H.F."/>
            <person name="He Y.Q."/>
            <person name="Cui P."/>
            <person name="Wang J.Y."/>
            <person name="Hao D.C."/>
            <person name="Yang S.L."/>
            <person name="Yang L."/>
        </authorList>
    </citation>
    <scope>NUCLEOTIDE SEQUENCE [LARGE SCALE GENOMIC DNA]</scope>
    <source>
        <strain evidence="1 2">F16</strain>
    </source>
</reference>
<keyword evidence="2" id="KW-1185">Reference proteome</keyword>
<accession>A0A0M0F6G7</accession>
<protein>
    <submittedName>
        <fullName evidence="1">Uncharacterized protein</fullName>
    </submittedName>
</protein>
<evidence type="ECO:0000313" key="2">
    <source>
        <dbReference type="Proteomes" id="UP000037387"/>
    </source>
</evidence>
<comment type="caution">
    <text evidence="1">The sequence shown here is derived from an EMBL/GenBank/DDBJ whole genome shotgun (WGS) entry which is preliminary data.</text>
</comment>
<sequence length="51" mass="5673">MGFVTSALSRARQGPARARWIAVRATAVRRPGRVCAVLVLRTTVRRRRPDG</sequence>
<proteinExistence type="predicted"/>